<dbReference type="Pfam" id="PF05235">
    <property type="entry name" value="CHAD"/>
    <property type="match status" value="1"/>
</dbReference>
<sequence length="496" mass="54502">MAPGKSKTARYTEIERKFAVTEDTVSPSFEGLSAVAEVARTETQRLDAVYFDTPDRDLAAHRITLRRRTGGSDAGWHLKLPAGADTRTEIRAPLGTATDTVPEDLRDVVLAIVRDRPVSPVARISTRRSVQVLHGSDGTALAEFCDDRVTASAIDGDEQSWREWELELLAADVPDDLMDRLANRLADAGAEPAGHASKLAKVLGTDTVAPPAPPADPIHRAIAEQIEELLLWDRAVRADAYDSVHQMRVTTRKIRSLLQESKQAFGLDDDGWVLDELRALAAVLGVARDAEVLAERYQSALDEMDPELVRGPVRQRLVEGANRRYTAGWRRSLLAMRSQRYFRLLDALEELVRAEPPEPADGEKPTANIDSAYKRVRKAAKAAAKVTADEAGATEKDEALHRIRKGAKRLRYTAAATGADKVSERAKNIQSLLGDHQDSVVSKAHLSTQADAAHAAGEDTFTYGLLYQQEHDTAQQSRAMLQDALKKLDKAVRKAH</sequence>
<evidence type="ECO:0000259" key="1">
    <source>
        <dbReference type="PROSITE" id="PS51707"/>
    </source>
</evidence>
<dbReference type="PANTHER" id="PTHR39339">
    <property type="entry name" value="SLR1444 PROTEIN"/>
    <property type="match status" value="1"/>
</dbReference>
<dbReference type="SMART" id="SM00880">
    <property type="entry name" value="CHAD"/>
    <property type="match status" value="1"/>
</dbReference>
<dbReference type="Gene3D" id="1.40.20.10">
    <property type="entry name" value="CHAD domain"/>
    <property type="match status" value="1"/>
</dbReference>
<name>A0A1S1KMK9_9MYCO</name>
<dbReference type="STRING" id="1908205.BKG60_08950"/>
<dbReference type="PANTHER" id="PTHR39339:SF1">
    <property type="entry name" value="CHAD DOMAIN-CONTAINING PROTEIN"/>
    <property type="match status" value="1"/>
</dbReference>
<dbReference type="CDD" id="cd07374">
    <property type="entry name" value="CYTH-like_Pase"/>
    <property type="match status" value="1"/>
</dbReference>
<dbReference type="RefSeq" id="WP_070943355.1">
    <property type="nucleotide sequence ID" value="NZ_MLHV01000001.1"/>
</dbReference>
<organism evidence="3 4">
    <name type="scientific">Mycobacterium syngnathidarum</name>
    <dbReference type="NCBI Taxonomy" id="1908205"/>
    <lineage>
        <taxon>Bacteria</taxon>
        <taxon>Bacillati</taxon>
        <taxon>Actinomycetota</taxon>
        <taxon>Actinomycetes</taxon>
        <taxon>Mycobacteriales</taxon>
        <taxon>Mycobacteriaceae</taxon>
        <taxon>Mycobacterium</taxon>
    </lineage>
</organism>
<evidence type="ECO:0000313" key="4">
    <source>
        <dbReference type="Proteomes" id="UP000179636"/>
    </source>
</evidence>
<dbReference type="PROSITE" id="PS51707">
    <property type="entry name" value="CYTH"/>
    <property type="match status" value="1"/>
</dbReference>
<dbReference type="AlphaFoldDB" id="A0A1S1KMK9"/>
<gene>
    <name evidence="3" type="ORF">BKG61_00785</name>
</gene>
<dbReference type="SMART" id="SM01118">
    <property type="entry name" value="CYTH"/>
    <property type="match status" value="1"/>
</dbReference>
<comment type="caution">
    <text evidence="3">The sequence shown here is derived from an EMBL/GenBank/DDBJ whole genome shotgun (WGS) entry which is preliminary data.</text>
</comment>
<dbReference type="SUPFAM" id="SSF55154">
    <property type="entry name" value="CYTH-like phosphatases"/>
    <property type="match status" value="1"/>
</dbReference>
<dbReference type="InterPro" id="IPR023577">
    <property type="entry name" value="CYTH_domain"/>
</dbReference>
<dbReference type="PROSITE" id="PS51708">
    <property type="entry name" value="CHAD"/>
    <property type="match status" value="1"/>
</dbReference>
<dbReference type="Proteomes" id="UP000179636">
    <property type="component" value="Unassembled WGS sequence"/>
</dbReference>
<dbReference type="InterPro" id="IPR033469">
    <property type="entry name" value="CYTH-like_dom_sf"/>
</dbReference>
<dbReference type="Pfam" id="PF01928">
    <property type="entry name" value="CYTH"/>
    <property type="match status" value="1"/>
</dbReference>
<proteinExistence type="predicted"/>
<evidence type="ECO:0000259" key="2">
    <source>
        <dbReference type="PROSITE" id="PS51708"/>
    </source>
</evidence>
<dbReference type="OrthoDB" id="9777271at2"/>
<keyword evidence="4" id="KW-1185">Reference proteome</keyword>
<feature type="domain" description="CYTH" evidence="1">
    <location>
        <begin position="11"/>
        <end position="206"/>
    </location>
</feature>
<dbReference type="InterPro" id="IPR007899">
    <property type="entry name" value="CHAD_dom"/>
</dbReference>
<dbReference type="InterPro" id="IPR038186">
    <property type="entry name" value="CHAD_dom_sf"/>
</dbReference>
<accession>A0A1S1KMK9</accession>
<protein>
    <submittedName>
        <fullName evidence="3">CHAD domain-containing protein</fullName>
    </submittedName>
</protein>
<dbReference type="EMBL" id="MLHV01000001">
    <property type="protein sequence ID" value="OHU07925.1"/>
    <property type="molecule type" value="Genomic_DNA"/>
</dbReference>
<dbReference type="Gene3D" id="2.40.320.10">
    <property type="entry name" value="Hypothetical Protein Pfu-838710-001"/>
    <property type="match status" value="1"/>
</dbReference>
<feature type="domain" description="CHAD" evidence="2">
    <location>
        <begin position="211"/>
        <end position="490"/>
    </location>
</feature>
<evidence type="ECO:0000313" key="3">
    <source>
        <dbReference type="EMBL" id="OHU07925.1"/>
    </source>
</evidence>
<reference evidence="3 4" key="1">
    <citation type="submission" date="2016-10" db="EMBL/GenBank/DDBJ databases">
        <title>Evaluation of Human, Animal and Environmental Mycobacterium chelonae Isolates by Core Genome Phylogenomic Analysis, Targeted Gene Comparison, and Anti-microbial Susceptibility Patterns: A Tale of Mistaken Identities.</title>
        <authorList>
            <person name="Fogelson S.B."/>
            <person name="Camus A.C."/>
            <person name="Lorenz W."/>
            <person name="Vasireddy R."/>
            <person name="Vasireddy S."/>
            <person name="Smith T."/>
            <person name="Brown-Elliott B.A."/>
            <person name="Wallace R.J.Jr."/>
            <person name="Hasan N.A."/>
            <person name="Reischl U."/>
            <person name="Sanchez S."/>
        </authorList>
    </citation>
    <scope>NUCLEOTIDE SEQUENCE [LARGE SCALE GENOMIC DNA]</scope>
    <source>
        <strain evidence="3 4">24999</strain>
    </source>
</reference>